<keyword evidence="5" id="KW-1185">Reference proteome</keyword>
<proteinExistence type="inferred from homology"/>
<dbReference type="Gene3D" id="3.50.50.60">
    <property type="entry name" value="FAD/NAD(P)-binding domain"/>
    <property type="match status" value="1"/>
</dbReference>
<dbReference type="SUPFAM" id="SSF51905">
    <property type="entry name" value="FAD/NAD(P)-binding domain"/>
    <property type="match status" value="1"/>
</dbReference>
<dbReference type="GO" id="GO:0016614">
    <property type="term" value="F:oxidoreductase activity, acting on CH-OH group of donors"/>
    <property type="evidence" value="ECO:0007669"/>
    <property type="project" value="InterPro"/>
</dbReference>
<reference evidence="4 5" key="1">
    <citation type="submission" date="2016-04" db="EMBL/GenBank/DDBJ databases">
        <title>A degradative enzymes factory behind the ericoid mycorrhizal symbiosis.</title>
        <authorList>
            <consortium name="DOE Joint Genome Institute"/>
            <person name="Martino E."/>
            <person name="Morin E."/>
            <person name="Grelet G."/>
            <person name="Kuo A."/>
            <person name="Kohler A."/>
            <person name="Daghino S."/>
            <person name="Barry K."/>
            <person name="Choi C."/>
            <person name="Cichocki N."/>
            <person name="Clum A."/>
            <person name="Copeland A."/>
            <person name="Hainaut M."/>
            <person name="Haridas S."/>
            <person name="Labutti K."/>
            <person name="Lindquist E."/>
            <person name="Lipzen A."/>
            <person name="Khouja H.-R."/>
            <person name="Murat C."/>
            <person name="Ohm R."/>
            <person name="Olson A."/>
            <person name="Spatafora J."/>
            <person name="Veneault-Fourrey C."/>
            <person name="Henrissat B."/>
            <person name="Grigoriev I."/>
            <person name="Martin F."/>
            <person name="Perotto S."/>
        </authorList>
    </citation>
    <scope>NUCLEOTIDE SEQUENCE [LARGE SCALE GENOMIC DNA]</scope>
    <source>
        <strain evidence="4 5">E</strain>
    </source>
</reference>
<feature type="domain" description="Glucose-methanol-choline oxidoreductase N-terminal" evidence="3">
    <location>
        <begin position="7"/>
        <end position="162"/>
    </location>
</feature>
<dbReference type="Pfam" id="PF00732">
    <property type="entry name" value="GMC_oxred_N"/>
    <property type="match status" value="1"/>
</dbReference>
<feature type="region of interest" description="Disordered" evidence="2">
    <location>
        <begin position="85"/>
        <end position="105"/>
    </location>
</feature>
<dbReference type="InterPro" id="IPR036188">
    <property type="entry name" value="FAD/NAD-bd_sf"/>
</dbReference>
<evidence type="ECO:0000313" key="5">
    <source>
        <dbReference type="Proteomes" id="UP000235371"/>
    </source>
</evidence>
<gene>
    <name evidence="4" type="ORF">K444DRAFT_630505</name>
</gene>
<dbReference type="GO" id="GO:0050660">
    <property type="term" value="F:flavin adenine dinucleotide binding"/>
    <property type="evidence" value="ECO:0007669"/>
    <property type="project" value="InterPro"/>
</dbReference>
<evidence type="ECO:0000256" key="1">
    <source>
        <dbReference type="ARBA" id="ARBA00010790"/>
    </source>
</evidence>
<dbReference type="OrthoDB" id="3542493at2759"/>
<dbReference type="InParanoid" id="A0A2J6T731"/>
<dbReference type="AlphaFoldDB" id="A0A2J6T731"/>
<accession>A0A2J6T731</accession>
<dbReference type="Gene3D" id="3.30.560.10">
    <property type="entry name" value="Glucose Oxidase, domain 3"/>
    <property type="match status" value="1"/>
</dbReference>
<dbReference type="GeneID" id="36591299"/>
<sequence length="188" mass="19939">MTRMEEEFIKACYDVSESKNTLHDAWSGEHLGFYSSLGAVDRTVNSGTRSYAATGYLKPNLDRPSLKVLTGALVSKVPLEGAGHEKPRGINCPTRLGPSSSSRAKPTCQAKATSEVILCARVVQTPQVLVVSGIGNPEVLSAAGINTIVESHPAGANFQDHVLGGMVFECAPEVLSLDALHGDEYGQK</sequence>
<protein>
    <submittedName>
        <fullName evidence="4">GMC oxidoreductase</fullName>
    </submittedName>
</protein>
<dbReference type="EMBL" id="KZ613817">
    <property type="protein sequence ID" value="PMD58835.1"/>
    <property type="molecule type" value="Genomic_DNA"/>
</dbReference>
<dbReference type="PANTHER" id="PTHR11552">
    <property type="entry name" value="GLUCOSE-METHANOL-CHOLINE GMC OXIDOREDUCTASE"/>
    <property type="match status" value="1"/>
</dbReference>
<evidence type="ECO:0000313" key="4">
    <source>
        <dbReference type="EMBL" id="PMD58835.1"/>
    </source>
</evidence>
<dbReference type="PANTHER" id="PTHR11552:SF210">
    <property type="entry name" value="GLUCOSE-METHANOL-CHOLINE OXIDOREDUCTASE N-TERMINAL DOMAIN-CONTAINING PROTEIN-RELATED"/>
    <property type="match status" value="1"/>
</dbReference>
<dbReference type="InterPro" id="IPR000172">
    <property type="entry name" value="GMC_OxRdtase_N"/>
</dbReference>
<dbReference type="RefSeq" id="XP_024735739.1">
    <property type="nucleotide sequence ID" value="XM_024883222.1"/>
</dbReference>
<evidence type="ECO:0000256" key="2">
    <source>
        <dbReference type="SAM" id="MobiDB-lite"/>
    </source>
</evidence>
<comment type="similarity">
    <text evidence="1">Belongs to the GMC oxidoreductase family.</text>
</comment>
<organism evidence="4 5">
    <name type="scientific">Hyaloscypha bicolor E</name>
    <dbReference type="NCBI Taxonomy" id="1095630"/>
    <lineage>
        <taxon>Eukaryota</taxon>
        <taxon>Fungi</taxon>
        <taxon>Dikarya</taxon>
        <taxon>Ascomycota</taxon>
        <taxon>Pezizomycotina</taxon>
        <taxon>Leotiomycetes</taxon>
        <taxon>Helotiales</taxon>
        <taxon>Hyaloscyphaceae</taxon>
        <taxon>Hyaloscypha</taxon>
        <taxon>Hyaloscypha bicolor</taxon>
    </lineage>
</organism>
<dbReference type="STRING" id="1095630.A0A2J6T731"/>
<name>A0A2J6T731_9HELO</name>
<evidence type="ECO:0000259" key="3">
    <source>
        <dbReference type="Pfam" id="PF00732"/>
    </source>
</evidence>
<dbReference type="Proteomes" id="UP000235371">
    <property type="component" value="Unassembled WGS sequence"/>
</dbReference>
<dbReference type="InterPro" id="IPR012132">
    <property type="entry name" value="GMC_OxRdtase"/>
</dbReference>